<dbReference type="EMBL" id="PFOB01000066">
    <property type="protein sequence ID" value="PIZ62070.1"/>
    <property type="molecule type" value="Genomic_DNA"/>
</dbReference>
<protein>
    <recommendedName>
        <fullName evidence="6">50S ribosomal protein L22</fullName>
    </recommendedName>
</protein>
<dbReference type="GO" id="GO:0019843">
    <property type="term" value="F:rRNA binding"/>
    <property type="evidence" value="ECO:0007669"/>
    <property type="project" value="UniProtKB-KW"/>
</dbReference>
<feature type="compositionally biased region" description="Basic and acidic residues" evidence="7">
    <location>
        <begin position="130"/>
        <end position="149"/>
    </location>
</feature>
<dbReference type="GO" id="GO:0003735">
    <property type="term" value="F:structural constituent of ribosome"/>
    <property type="evidence" value="ECO:0007669"/>
    <property type="project" value="InterPro"/>
</dbReference>
<evidence type="ECO:0000256" key="1">
    <source>
        <dbReference type="ARBA" id="ARBA00009451"/>
    </source>
</evidence>
<comment type="subunit">
    <text evidence="5">Part of the 50S ribosomal subunit.</text>
</comment>
<feature type="region of interest" description="Disordered" evidence="7">
    <location>
        <begin position="130"/>
        <end position="166"/>
    </location>
</feature>
<dbReference type="InterPro" id="IPR036394">
    <property type="entry name" value="Ribosomal_uL22_sf"/>
</dbReference>
<comment type="caution">
    <text evidence="8">The sequence shown here is derived from an EMBL/GenBank/DDBJ whole genome shotgun (WGS) entry which is preliminary data.</text>
</comment>
<evidence type="ECO:0000256" key="5">
    <source>
        <dbReference type="RuleBase" id="RU004006"/>
    </source>
</evidence>
<sequence>MESLTYIKNIKSTPKKLRMIRDLIVEMKPQNALDYLMYATSKSSNIYYKAIKSAIANATQALKVDADVLKFKLLTIEKGRTLKRHHAGSKGMAKPILKNFAHIKIILESEAKPALVKGTEAVKKTVEKKIDQKVDKKTENQKIKKESPKKEKKVTKAEIIPLSTNK</sequence>
<accession>A0A2M7TW66</accession>
<evidence type="ECO:0000313" key="9">
    <source>
        <dbReference type="Proteomes" id="UP000228503"/>
    </source>
</evidence>
<evidence type="ECO:0000256" key="4">
    <source>
        <dbReference type="RuleBase" id="RU004005"/>
    </source>
</evidence>
<gene>
    <name evidence="8" type="ORF">COY16_05245</name>
</gene>
<dbReference type="Pfam" id="PF00237">
    <property type="entry name" value="Ribosomal_L22"/>
    <property type="match status" value="1"/>
</dbReference>
<evidence type="ECO:0000256" key="2">
    <source>
        <dbReference type="ARBA" id="ARBA00022980"/>
    </source>
</evidence>
<dbReference type="PANTHER" id="PTHR13501:SF8">
    <property type="entry name" value="LARGE RIBOSOMAL SUBUNIT PROTEIN UL22M"/>
    <property type="match status" value="1"/>
</dbReference>
<dbReference type="PANTHER" id="PTHR13501">
    <property type="entry name" value="CHLOROPLAST 50S RIBOSOMAL PROTEIN L22-RELATED"/>
    <property type="match status" value="1"/>
</dbReference>
<dbReference type="GO" id="GO:0022625">
    <property type="term" value="C:cytosolic large ribosomal subunit"/>
    <property type="evidence" value="ECO:0007669"/>
    <property type="project" value="TreeGrafter"/>
</dbReference>
<name>A0A2M7TW66_9BACT</name>
<keyword evidence="3 4" id="KW-0687">Ribonucleoprotein</keyword>
<dbReference type="Gene3D" id="3.90.470.10">
    <property type="entry name" value="Ribosomal protein L22/L17"/>
    <property type="match status" value="1"/>
</dbReference>
<evidence type="ECO:0000313" key="8">
    <source>
        <dbReference type="EMBL" id="PIZ62070.1"/>
    </source>
</evidence>
<evidence type="ECO:0000256" key="6">
    <source>
        <dbReference type="RuleBase" id="RU004008"/>
    </source>
</evidence>
<evidence type="ECO:0000256" key="3">
    <source>
        <dbReference type="ARBA" id="ARBA00023274"/>
    </source>
</evidence>
<organism evidence="8 9">
    <name type="scientific">Candidatus Roizmanbacteria bacterium CG_4_10_14_0_2_um_filter_39_13</name>
    <dbReference type="NCBI Taxonomy" id="1974825"/>
    <lineage>
        <taxon>Bacteria</taxon>
        <taxon>Candidatus Roizmaniibacteriota</taxon>
    </lineage>
</organism>
<keyword evidence="2 4" id="KW-0689">Ribosomal protein</keyword>
<dbReference type="Proteomes" id="UP000228503">
    <property type="component" value="Unassembled WGS sequence"/>
</dbReference>
<dbReference type="GO" id="GO:0006412">
    <property type="term" value="P:translation"/>
    <property type="evidence" value="ECO:0007669"/>
    <property type="project" value="InterPro"/>
</dbReference>
<dbReference type="AlphaFoldDB" id="A0A2M7TW66"/>
<keyword evidence="5" id="KW-0699">rRNA-binding</keyword>
<evidence type="ECO:0000256" key="7">
    <source>
        <dbReference type="SAM" id="MobiDB-lite"/>
    </source>
</evidence>
<reference evidence="9" key="1">
    <citation type="submission" date="2017-09" db="EMBL/GenBank/DDBJ databases">
        <title>Depth-based differentiation of microbial function through sediment-hosted aquifers and enrichment of novel symbionts in the deep terrestrial subsurface.</title>
        <authorList>
            <person name="Probst A.J."/>
            <person name="Ladd B."/>
            <person name="Jarett J.K."/>
            <person name="Geller-Mcgrath D.E."/>
            <person name="Sieber C.M.K."/>
            <person name="Emerson J.B."/>
            <person name="Anantharaman K."/>
            <person name="Thomas B.C."/>
            <person name="Malmstrom R."/>
            <person name="Stieglmeier M."/>
            <person name="Klingl A."/>
            <person name="Woyke T."/>
            <person name="Ryan C.M."/>
            <person name="Banfield J.F."/>
        </authorList>
    </citation>
    <scope>NUCLEOTIDE SEQUENCE [LARGE SCALE GENOMIC DNA]</scope>
</reference>
<comment type="similarity">
    <text evidence="1 4">Belongs to the universal ribosomal protein uL22 family.</text>
</comment>
<dbReference type="InterPro" id="IPR047867">
    <property type="entry name" value="Ribosomal_uL22_bac/org-type"/>
</dbReference>
<dbReference type="SUPFAM" id="SSF54843">
    <property type="entry name" value="Ribosomal protein L22"/>
    <property type="match status" value="1"/>
</dbReference>
<comment type="function">
    <text evidence="6">This protein binds specifically to 23S rRNA; its binding is stimulated by other ribosomal proteins, e.g., L4, L17, and L20. It is important during the early stages of 50S assembly. It makes multiple contacts with different domains of the 23S rRNA in the assembled 50S subunit and ribosome.</text>
</comment>
<proteinExistence type="inferred from homology"/>
<dbReference type="InterPro" id="IPR001063">
    <property type="entry name" value="Ribosomal_uL22"/>
</dbReference>
<keyword evidence="5" id="KW-0694">RNA-binding</keyword>